<evidence type="ECO:0000259" key="3">
    <source>
        <dbReference type="Pfam" id="PF16555"/>
    </source>
</evidence>
<dbReference type="Pfam" id="PF16555">
    <property type="entry name" value="GramPos_pilinD1"/>
    <property type="match status" value="1"/>
</dbReference>
<evidence type="ECO:0000313" key="5">
    <source>
        <dbReference type="EMBL" id="MFD1201623.1"/>
    </source>
</evidence>
<dbReference type="RefSeq" id="WP_343957874.1">
    <property type="nucleotide sequence ID" value="NZ_BAAAKZ010000002.1"/>
</dbReference>
<feature type="transmembrane region" description="Helical" evidence="1">
    <location>
        <begin position="457"/>
        <end position="479"/>
    </location>
</feature>
<keyword evidence="1" id="KW-0812">Transmembrane</keyword>
<evidence type="ECO:0000256" key="2">
    <source>
        <dbReference type="SAM" id="SignalP"/>
    </source>
</evidence>
<keyword evidence="1" id="KW-1133">Transmembrane helix</keyword>
<dbReference type="InterPro" id="IPR032364">
    <property type="entry name" value="GramPos_pilinD1_N"/>
</dbReference>
<feature type="domain" description="Gram-positive pilin subunit D1 N-terminal" evidence="3">
    <location>
        <begin position="43"/>
        <end position="192"/>
    </location>
</feature>
<name>A0ABW3TNN0_9MICO</name>
<dbReference type="InterPro" id="IPR048052">
    <property type="entry name" value="FM1-like"/>
</dbReference>
<dbReference type="InterPro" id="IPR026466">
    <property type="entry name" value="Fim_isopep_form_D2_dom"/>
</dbReference>
<feature type="signal peptide" evidence="2">
    <location>
        <begin position="1"/>
        <end position="34"/>
    </location>
</feature>
<feature type="domain" description="SpaA-like prealbumin fold" evidence="4">
    <location>
        <begin position="348"/>
        <end position="439"/>
    </location>
</feature>
<dbReference type="NCBIfam" id="NF033902">
    <property type="entry name" value="iso_D2_wall_anc"/>
    <property type="match status" value="1"/>
</dbReference>
<sequence>MNTRNTHRLRPIALLGATLLATASLTFAAAPAFAAAPGDGGEGTLTIHKLEQPAEVNLGPNDGSEIELEGAKPLVAGFDACAIKELDLSKASDWERIKDITITLTTGGEPIATEGGTALSLQCLGEKTTSAEDGVAVFDLPADRAYVVYESTPAANSIPGAEPTLITVPYPGNGAEGSPVWNYNPHIYPKNVIVGGGATKNGQVIGNKVTFDITVPIAPLGADETYSEFRINDKLGDFLEYTAGTVTLFDADGDPVALTAGTDYTLTEPAGSTGDAIELKFESSGLAKLDANIGGSIVLTIKADAVGTGSTENVAEVTVNGTTSTGPEVIGPEEFFAGAHVLKQAKNKGSAENVPLAGATFDVYSAGAAATSCPDEPAAQATKVLEGIVSGDDGKTPTEVLGAGNYCVYETKAPSGYKPLVGGLILSVTDEDASVTVVNTQVGADEGDLPNLPITGAMGSVLLVAGGVALIAIATGIIISRRKKARVE</sequence>
<dbReference type="NCBIfam" id="TIGR01167">
    <property type="entry name" value="LPXTG_anchor"/>
    <property type="match status" value="1"/>
</dbReference>
<organism evidence="5 6">
    <name type="scientific">Leucobacter albus</name>
    <dbReference type="NCBI Taxonomy" id="272210"/>
    <lineage>
        <taxon>Bacteria</taxon>
        <taxon>Bacillati</taxon>
        <taxon>Actinomycetota</taxon>
        <taxon>Actinomycetes</taxon>
        <taxon>Micrococcales</taxon>
        <taxon>Microbacteriaceae</taxon>
        <taxon>Leucobacter</taxon>
    </lineage>
</organism>
<accession>A0ABW3TNN0</accession>
<evidence type="ECO:0000313" key="6">
    <source>
        <dbReference type="Proteomes" id="UP001597181"/>
    </source>
</evidence>
<dbReference type="InterPro" id="IPR013783">
    <property type="entry name" value="Ig-like_fold"/>
</dbReference>
<dbReference type="Proteomes" id="UP001597181">
    <property type="component" value="Unassembled WGS sequence"/>
</dbReference>
<keyword evidence="2" id="KW-0732">Signal</keyword>
<feature type="chain" id="PRO_5045064293" evidence="2">
    <location>
        <begin position="35"/>
        <end position="488"/>
    </location>
</feature>
<evidence type="ECO:0000256" key="1">
    <source>
        <dbReference type="SAM" id="Phobius"/>
    </source>
</evidence>
<reference evidence="6" key="1">
    <citation type="journal article" date="2019" name="Int. J. Syst. Evol. Microbiol.">
        <title>The Global Catalogue of Microorganisms (GCM) 10K type strain sequencing project: providing services to taxonomists for standard genome sequencing and annotation.</title>
        <authorList>
            <consortium name="The Broad Institute Genomics Platform"/>
            <consortium name="The Broad Institute Genome Sequencing Center for Infectious Disease"/>
            <person name="Wu L."/>
            <person name="Ma J."/>
        </authorList>
    </citation>
    <scope>NUCLEOTIDE SEQUENCE [LARGE SCALE GENOMIC DNA]</scope>
    <source>
        <strain evidence="6">CCUG 50213</strain>
    </source>
</reference>
<gene>
    <name evidence="5" type="ORF">ACFQ3U_06945</name>
</gene>
<dbReference type="Pfam" id="PF17802">
    <property type="entry name" value="SpaA"/>
    <property type="match status" value="1"/>
</dbReference>
<keyword evidence="1" id="KW-0472">Membrane</keyword>
<dbReference type="InterPro" id="IPR041033">
    <property type="entry name" value="SpaA_PFL_dom_1"/>
</dbReference>
<dbReference type="NCBIfam" id="TIGR04226">
    <property type="entry name" value="RrgB_K2N_iso_D2"/>
    <property type="match status" value="1"/>
</dbReference>
<protein>
    <submittedName>
        <fullName evidence="5">SpaH/EbpB family LPXTG-anchored major pilin</fullName>
    </submittedName>
</protein>
<dbReference type="Gene3D" id="2.60.40.10">
    <property type="entry name" value="Immunoglobulins"/>
    <property type="match status" value="2"/>
</dbReference>
<comment type="caution">
    <text evidence="5">The sequence shown here is derived from an EMBL/GenBank/DDBJ whole genome shotgun (WGS) entry which is preliminary data.</text>
</comment>
<dbReference type="EMBL" id="JBHTLY010000002">
    <property type="protein sequence ID" value="MFD1201623.1"/>
    <property type="molecule type" value="Genomic_DNA"/>
</dbReference>
<evidence type="ECO:0000259" key="4">
    <source>
        <dbReference type="Pfam" id="PF17802"/>
    </source>
</evidence>
<keyword evidence="6" id="KW-1185">Reference proteome</keyword>
<proteinExistence type="predicted"/>
<dbReference type="Gene3D" id="2.60.40.740">
    <property type="match status" value="1"/>
</dbReference>